<dbReference type="GO" id="GO:0000166">
    <property type="term" value="F:nucleotide binding"/>
    <property type="evidence" value="ECO:0007669"/>
    <property type="project" value="UniProtKB-KW"/>
</dbReference>
<feature type="binding site" evidence="5">
    <location>
        <begin position="17"/>
        <end position="20"/>
    </location>
    <ligand>
        <name>CoA</name>
        <dbReference type="ChEBI" id="CHEBI:57287"/>
    </ligand>
</feature>
<dbReference type="PRINTS" id="PR01798">
    <property type="entry name" value="SCOASYNTHASE"/>
</dbReference>
<evidence type="ECO:0000256" key="5">
    <source>
        <dbReference type="HAMAP-Rule" id="MF_01988"/>
    </source>
</evidence>
<feature type="binding site" evidence="5">
    <location>
        <position position="159"/>
    </location>
    <ligand>
        <name>substrate</name>
        <note>ligand shared with subunit beta</note>
    </ligand>
</feature>
<comment type="subunit">
    <text evidence="5">Heterotetramer of two alpha and two beta subunits.</text>
</comment>
<dbReference type="Pfam" id="PF02629">
    <property type="entry name" value="CoA_binding"/>
    <property type="match status" value="1"/>
</dbReference>
<dbReference type="SMART" id="SM00881">
    <property type="entry name" value="CoA_binding"/>
    <property type="match status" value="1"/>
</dbReference>
<dbReference type="HAMAP" id="MF_01988">
    <property type="entry name" value="Succ_CoA_alpha"/>
    <property type="match status" value="1"/>
</dbReference>
<proteinExistence type="inferred from homology"/>
<dbReference type="OrthoDB" id="9807196at2"/>
<dbReference type="GO" id="GO:0004776">
    <property type="term" value="F:succinate-CoA ligase (GDP-forming) activity"/>
    <property type="evidence" value="ECO:0007669"/>
    <property type="project" value="TreeGrafter"/>
</dbReference>
<dbReference type="Gene3D" id="3.40.50.720">
    <property type="entry name" value="NAD(P)-binding Rossmann-like Domain"/>
    <property type="match status" value="1"/>
</dbReference>
<dbReference type="KEGG" id="aade:C3B56_00008"/>
<evidence type="ECO:0000256" key="3">
    <source>
        <dbReference type="ARBA" id="ARBA00022598"/>
    </source>
</evidence>
<dbReference type="FunFam" id="3.40.50.720:FF:000002">
    <property type="entry name" value="Succinate--CoA ligase [ADP-forming] subunit alpha"/>
    <property type="match status" value="1"/>
</dbReference>
<keyword evidence="9" id="KW-1185">Reference proteome</keyword>
<evidence type="ECO:0000256" key="1">
    <source>
        <dbReference type="ARBA" id="ARBA00005064"/>
    </source>
</evidence>
<dbReference type="EC" id="6.2.1.5" evidence="5"/>
<feature type="binding site" evidence="5">
    <location>
        <begin position="96"/>
        <end position="98"/>
    </location>
    <ligand>
        <name>CoA</name>
        <dbReference type="ChEBI" id="CHEBI:57287"/>
    </ligand>
</feature>
<dbReference type="Gene3D" id="3.40.50.261">
    <property type="entry name" value="Succinyl-CoA synthetase domains"/>
    <property type="match status" value="1"/>
</dbReference>
<organism evidence="8 9">
    <name type="scientific">Candidatus Annandia adelgestsuga</name>
    <dbReference type="NCBI Taxonomy" id="1302411"/>
    <lineage>
        <taxon>Bacteria</taxon>
        <taxon>Pseudomonadati</taxon>
        <taxon>Pseudomonadota</taxon>
        <taxon>Gammaproteobacteria</taxon>
        <taxon>Enterobacterales</taxon>
        <taxon>Enterobacteriaceae</taxon>
        <taxon>Candidatus Annandia</taxon>
    </lineage>
</organism>
<comment type="similarity">
    <text evidence="5">Belongs to the succinate/malate CoA ligase alpha subunit family.</text>
</comment>
<dbReference type="GO" id="GO:0009361">
    <property type="term" value="C:succinate-CoA ligase complex (ADP-forming)"/>
    <property type="evidence" value="ECO:0007669"/>
    <property type="project" value="TreeGrafter"/>
</dbReference>
<dbReference type="InterPro" id="IPR036291">
    <property type="entry name" value="NAD(P)-bd_dom_sf"/>
</dbReference>
<dbReference type="UniPathway" id="UPA00223">
    <property type="reaction ID" value="UER00999"/>
</dbReference>
<dbReference type="PIRSF" id="PIRSF001553">
    <property type="entry name" value="SucCS_alpha"/>
    <property type="match status" value="1"/>
</dbReference>
<dbReference type="InterPro" id="IPR005811">
    <property type="entry name" value="SUCC_ACL_C"/>
</dbReference>
<dbReference type="GO" id="GO:0006099">
    <property type="term" value="P:tricarboxylic acid cycle"/>
    <property type="evidence" value="ECO:0007669"/>
    <property type="project" value="UniProtKB-UniRule"/>
</dbReference>
<comment type="pathway">
    <text evidence="1 5">Carbohydrate metabolism; tricarboxylic acid cycle; succinate from succinyl-CoA (ligase route): step 1/1.</text>
</comment>
<dbReference type="InterPro" id="IPR005810">
    <property type="entry name" value="CoA_lig_alpha"/>
</dbReference>
<evidence type="ECO:0000256" key="6">
    <source>
        <dbReference type="PIRSR" id="PIRSR001553-1"/>
    </source>
</evidence>
<evidence type="ECO:0000259" key="7">
    <source>
        <dbReference type="SMART" id="SM00881"/>
    </source>
</evidence>
<feature type="binding site" evidence="5">
    <location>
        <position position="43"/>
    </location>
    <ligand>
        <name>CoA</name>
        <dbReference type="ChEBI" id="CHEBI:57287"/>
    </ligand>
</feature>
<dbReference type="GO" id="GO:0004775">
    <property type="term" value="F:succinate-CoA ligase (ADP-forming) activity"/>
    <property type="evidence" value="ECO:0007669"/>
    <property type="project" value="UniProtKB-UniRule"/>
</dbReference>
<evidence type="ECO:0000313" key="9">
    <source>
        <dbReference type="Proteomes" id="UP000274458"/>
    </source>
</evidence>
<dbReference type="AlphaFoldDB" id="A0A3Q9CNY0"/>
<dbReference type="PANTHER" id="PTHR11117">
    <property type="entry name" value="SUCCINYL-COA LIGASE SUBUNIT ALPHA"/>
    <property type="match status" value="1"/>
</dbReference>
<keyword evidence="3 5" id="KW-0436">Ligase</keyword>
<feature type="domain" description="CoA-binding" evidence="7">
    <location>
        <begin position="4"/>
        <end position="100"/>
    </location>
</feature>
<comment type="function">
    <text evidence="5">Succinyl-CoA synthetase functions in the citric acid cycle (TCA), coupling the hydrolysis of succinyl-CoA to the synthesis of either ATP or GTP and thus represents the only step of substrate-level phosphorylation in the TCA. The alpha subunit of the enzyme binds the substrates coenzyme A and phosphate, while succinate binding and nucleotide specificity is provided by the beta subunit.</text>
</comment>
<comment type="catalytic activity">
    <reaction evidence="5">
        <text>GTP + succinate + CoA = succinyl-CoA + GDP + phosphate</text>
        <dbReference type="Rhea" id="RHEA:22120"/>
        <dbReference type="ChEBI" id="CHEBI:30031"/>
        <dbReference type="ChEBI" id="CHEBI:37565"/>
        <dbReference type="ChEBI" id="CHEBI:43474"/>
        <dbReference type="ChEBI" id="CHEBI:57287"/>
        <dbReference type="ChEBI" id="CHEBI:57292"/>
        <dbReference type="ChEBI" id="CHEBI:58189"/>
    </reaction>
</comment>
<protein>
    <recommendedName>
        <fullName evidence="5">Succinate--CoA ligase [ADP-forming] subunit alpha</fullName>
        <ecNumber evidence="5">6.2.1.5</ecNumber>
    </recommendedName>
    <alternativeName>
        <fullName evidence="5">Succinyl-CoA synthetase subunit alpha</fullName>
        <shortName evidence="5">SCS-alpha</shortName>
    </alternativeName>
</protein>
<name>A0A3Q9CNY0_9ENTR</name>
<evidence type="ECO:0000256" key="4">
    <source>
        <dbReference type="ARBA" id="ARBA00022741"/>
    </source>
</evidence>
<reference evidence="8 9" key="1">
    <citation type="journal article" date="2018" name="Genome Biol. Evol.">
        <title>Partnering With a Pest: Genomes of Hemlock Woolly Adelgid Symbionts Reveal Atypical Nutritional Provisioning Patterns in Dual-Obligate Bacteria.</title>
        <authorList>
            <person name="Weglarz K.M."/>
            <person name="Havill N.P."/>
            <person name="Burke G.R."/>
            <person name="von Dohlen C.D."/>
        </authorList>
    </citation>
    <scope>NUCLEOTIDE SEQUENCE [LARGE SCALE GENOMIC DNA]</scope>
    <source>
        <strain evidence="8">ENA</strain>
    </source>
</reference>
<dbReference type="InterPro" id="IPR033847">
    <property type="entry name" value="Citrt_syn/SCS-alpha_CS"/>
</dbReference>
<dbReference type="PANTHER" id="PTHR11117:SF2">
    <property type="entry name" value="SUCCINATE--COA LIGASE [ADP_GDP-FORMING] SUBUNIT ALPHA, MITOCHONDRIAL"/>
    <property type="match status" value="1"/>
</dbReference>
<accession>A0A3Q9CNY0</accession>
<dbReference type="Proteomes" id="UP000274458">
    <property type="component" value="Chromosome"/>
</dbReference>
<dbReference type="NCBIfam" id="NF004230">
    <property type="entry name" value="PRK05678.1"/>
    <property type="match status" value="1"/>
</dbReference>
<dbReference type="NCBIfam" id="TIGR01019">
    <property type="entry name" value="sucCoAalpha"/>
    <property type="match status" value="1"/>
</dbReference>
<dbReference type="PROSITE" id="PS01216">
    <property type="entry name" value="SUCCINYL_COA_LIG_1"/>
    <property type="match status" value="1"/>
</dbReference>
<dbReference type="SUPFAM" id="SSF51735">
    <property type="entry name" value="NAD(P)-binding Rossmann-fold domains"/>
    <property type="match status" value="1"/>
</dbReference>
<dbReference type="InterPro" id="IPR016102">
    <property type="entry name" value="Succinyl-CoA_synth-like"/>
</dbReference>
<dbReference type="InterPro" id="IPR003781">
    <property type="entry name" value="CoA-bd"/>
</dbReference>
<dbReference type="RefSeq" id="WP_126071408.1">
    <property type="nucleotide sequence ID" value="NZ_CP026513.1"/>
</dbReference>
<gene>
    <name evidence="5 8" type="primary">sucD</name>
    <name evidence="8" type="ORF">C3B56_00008</name>
</gene>
<comment type="catalytic activity">
    <reaction evidence="5">
        <text>succinate + ATP + CoA = succinyl-CoA + ADP + phosphate</text>
        <dbReference type="Rhea" id="RHEA:17661"/>
        <dbReference type="ChEBI" id="CHEBI:30031"/>
        <dbReference type="ChEBI" id="CHEBI:30616"/>
        <dbReference type="ChEBI" id="CHEBI:43474"/>
        <dbReference type="ChEBI" id="CHEBI:57287"/>
        <dbReference type="ChEBI" id="CHEBI:57292"/>
        <dbReference type="ChEBI" id="CHEBI:456216"/>
        <dbReference type="EC" id="6.2.1.5"/>
    </reaction>
</comment>
<dbReference type="Pfam" id="PF00549">
    <property type="entry name" value="Ligase_CoA"/>
    <property type="match status" value="1"/>
</dbReference>
<dbReference type="SUPFAM" id="SSF52210">
    <property type="entry name" value="Succinyl-CoA synthetase domains"/>
    <property type="match status" value="1"/>
</dbReference>
<dbReference type="FunFam" id="3.40.50.261:FF:000006">
    <property type="entry name" value="Succinate--CoA ligase [ADP-forming] subunit alpha"/>
    <property type="match status" value="1"/>
</dbReference>
<evidence type="ECO:0000256" key="2">
    <source>
        <dbReference type="ARBA" id="ARBA00022532"/>
    </source>
</evidence>
<feature type="active site" description="Tele-phosphohistidine intermediate" evidence="5 6">
    <location>
        <position position="247"/>
    </location>
</feature>
<keyword evidence="4 5" id="KW-0547">Nucleotide-binding</keyword>
<dbReference type="EMBL" id="CP026513">
    <property type="protein sequence ID" value="AZP36145.1"/>
    <property type="molecule type" value="Genomic_DNA"/>
</dbReference>
<evidence type="ECO:0000313" key="8">
    <source>
        <dbReference type="EMBL" id="AZP36145.1"/>
    </source>
</evidence>
<sequence>MSILIDHNTKIICQGITGYQGTFHSKKALKYGTKLVGGVTPGKGNTYHLGIPVFNTVKQAIKYTNAKVSVIYVPSKFCKDSILEAIDAGIKLIVVITEGIPIIDMLIIKNKLKYHSTCLIGPNCPGIISPGKSMIGIMPNYIHKQGNIGIISRSGTLTYEVVQQITNWGFGQSTCIGIGGDTIIGFDFIDIIKLFQKDKETKVIVMIGEIGGYQEEQAANFIKKYINKPIIGYISGLTSPKEKTMGHAGAIITQGKGIAKNKIKKLKLSGVHIVNNLLDIGKKLKNILNKI</sequence>
<keyword evidence="2 5" id="KW-0816">Tricarboxylic acid cycle</keyword>